<evidence type="ECO:0000256" key="1">
    <source>
        <dbReference type="ARBA" id="ARBA00022723"/>
    </source>
</evidence>
<feature type="domain" description="MYND-type" evidence="5">
    <location>
        <begin position="200"/>
        <end position="238"/>
    </location>
</feature>
<evidence type="ECO:0000259" key="5">
    <source>
        <dbReference type="PROSITE" id="PS50865"/>
    </source>
</evidence>
<evidence type="ECO:0000256" key="2">
    <source>
        <dbReference type="ARBA" id="ARBA00022771"/>
    </source>
</evidence>
<keyword evidence="2 4" id="KW-0863">Zinc-finger</keyword>
<sequence>MPPLIFHGFIGNFDKFNQKAYAQFHAAIDIPHDLHTLMLVDKSIRLPPTTEQLMVLDARIQEVIPDVVDKFLSTQLEKNCCICKNVARVYRPYCLGLDITMSWDWLSDNCLDPLGDHRIDLNEPWVHPQVWCRIYPSCGRSEGCYTGIMELARGWDLNDNWECAANISESYGFGLEALDRGKLSEAVLTKPTLMKPGSYCHGCGSWDPGMRCSGCNTSTTYCSRDCQRKDWKHHKELCRASRIDDRVSQDATQRFTLEEKTASTTSCTTDRPGSSSLPIDVPKRQIFYNGSVYGVVKSLPKVVPYDCKYLLHGIVGNPFLMASSELFRFIFQVPHDLGGLSPSLGTSETDRQSLAWLLSMSAISYFTDRAIWRCVGCDEPTCKFYHDTTFTYHDPSVASTSLSNTWCYSIPYCPQNDGCLNVAKKLVVDFKAEPRAMEEYRMSLKEGSKREWHRVNLIKKAEEIPPAF</sequence>
<dbReference type="SUPFAM" id="SSF144232">
    <property type="entry name" value="HIT/MYND zinc finger-like"/>
    <property type="match status" value="1"/>
</dbReference>
<dbReference type="Gene3D" id="6.10.140.2220">
    <property type="match status" value="1"/>
</dbReference>
<keyword evidence="7" id="KW-1185">Reference proteome</keyword>
<organism evidence="6 7">
    <name type="scientific">Ascobolus immersus RN42</name>
    <dbReference type="NCBI Taxonomy" id="1160509"/>
    <lineage>
        <taxon>Eukaryota</taxon>
        <taxon>Fungi</taxon>
        <taxon>Dikarya</taxon>
        <taxon>Ascomycota</taxon>
        <taxon>Pezizomycotina</taxon>
        <taxon>Pezizomycetes</taxon>
        <taxon>Pezizales</taxon>
        <taxon>Ascobolaceae</taxon>
        <taxon>Ascobolus</taxon>
    </lineage>
</organism>
<evidence type="ECO:0000256" key="3">
    <source>
        <dbReference type="ARBA" id="ARBA00022833"/>
    </source>
</evidence>
<dbReference type="AlphaFoldDB" id="A0A3N4I814"/>
<gene>
    <name evidence="6" type="ORF">BJ508DRAFT_325752</name>
</gene>
<evidence type="ECO:0000313" key="7">
    <source>
        <dbReference type="Proteomes" id="UP000275078"/>
    </source>
</evidence>
<dbReference type="STRING" id="1160509.A0A3N4I814"/>
<dbReference type="Pfam" id="PF01753">
    <property type="entry name" value="zf-MYND"/>
    <property type="match status" value="1"/>
</dbReference>
<evidence type="ECO:0000256" key="4">
    <source>
        <dbReference type="PROSITE-ProRule" id="PRU00134"/>
    </source>
</evidence>
<name>A0A3N4I814_ASCIM</name>
<dbReference type="OrthoDB" id="432970at2759"/>
<reference evidence="6 7" key="1">
    <citation type="journal article" date="2018" name="Nat. Ecol. Evol.">
        <title>Pezizomycetes genomes reveal the molecular basis of ectomycorrhizal truffle lifestyle.</title>
        <authorList>
            <person name="Murat C."/>
            <person name="Payen T."/>
            <person name="Noel B."/>
            <person name="Kuo A."/>
            <person name="Morin E."/>
            <person name="Chen J."/>
            <person name="Kohler A."/>
            <person name="Krizsan K."/>
            <person name="Balestrini R."/>
            <person name="Da Silva C."/>
            <person name="Montanini B."/>
            <person name="Hainaut M."/>
            <person name="Levati E."/>
            <person name="Barry K.W."/>
            <person name="Belfiori B."/>
            <person name="Cichocki N."/>
            <person name="Clum A."/>
            <person name="Dockter R.B."/>
            <person name="Fauchery L."/>
            <person name="Guy J."/>
            <person name="Iotti M."/>
            <person name="Le Tacon F."/>
            <person name="Lindquist E.A."/>
            <person name="Lipzen A."/>
            <person name="Malagnac F."/>
            <person name="Mello A."/>
            <person name="Molinier V."/>
            <person name="Miyauchi S."/>
            <person name="Poulain J."/>
            <person name="Riccioni C."/>
            <person name="Rubini A."/>
            <person name="Sitrit Y."/>
            <person name="Splivallo R."/>
            <person name="Traeger S."/>
            <person name="Wang M."/>
            <person name="Zifcakova L."/>
            <person name="Wipf D."/>
            <person name="Zambonelli A."/>
            <person name="Paolocci F."/>
            <person name="Nowrousian M."/>
            <person name="Ottonello S."/>
            <person name="Baldrian P."/>
            <person name="Spatafora J.W."/>
            <person name="Henrissat B."/>
            <person name="Nagy L.G."/>
            <person name="Aury J.M."/>
            <person name="Wincker P."/>
            <person name="Grigoriev I.V."/>
            <person name="Bonfante P."/>
            <person name="Martin F.M."/>
        </authorList>
    </citation>
    <scope>NUCLEOTIDE SEQUENCE [LARGE SCALE GENOMIC DNA]</scope>
    <source>
        <strain evidence="6 7">RN42</strain>
    </source>
</reference>
<keyword evidence="1" id="KW-0479">Metal-binding</keyword>
<protein>
    <recommendedName>
        <fullName evidence="5">MYND-type domain-containing protein</fullName>
    </recommendedName>
</protein>
<evidence type="ECO:0000313" key="6">
    <source>
        <dbReference type="EMBL" id="RPA82219.1"/>
    </source>
</evidence>
<dbReference type="GO" id="GO:0008270">
    <property type="term" value="F:zinc ion binding"/>
    <property type="evidence" value="ECO:0007669"/>
    <property type="project" value="UniProtKB-KW"/>
</dbReference>
<dbReference type="PROSITE" id="PS50865">
    <property type="entry name" value="ZF_MYND_2"/>
    <property type="match status" value="1"/>
</dbReference>
<proteinExistence type="predicted"/>
<dbReference type="Proteomes" id="UP000275078">
    <property type="component" value="Unassembled WGS sequence"/>
</dbReference>
<dbReference type="InterPro" id="IPR002893">
    <property type="entry name" value="Znf_MYND"/>
</dbReference>
<accession>A0A3N4I814</accession>
<dbReference type="EMBL" id="ML119673">
    <property type="protein sequence ID" value="RPA82219.1"/>
    <property type="molecule type" value="Genomic_DNA"/>
</dbReference>
<keyword evidence="3" id="KW-0862">Zinc</keyword>